<evidence type="ECO:0000313" key="3">
    <source>
        <dbReference type="Proteomes" id="UP000559256"/>
    </source>
</evidence>
<feature type="domain" description="R3H" evidence="1">
    <location>
        <begin position="319"/>
        <end position="363"/>
    </location>
</feature>
<dbReference type="Pfam" id="PF01424">
    <property type="entry name" value="R3H"/>
    <property type="match status" value="1"/>
</dbReference>
<keyword evidence="3" id="KW-1185">Reference proteome</keyword>
<evidence type="ECO:0000313" key="2">
    <source>
        <dbReference type="EMBL" id="KAF5350816.1"/>
    </source>
</evidence>
<sequence>MRDHAVAETITPFHAIARHPTSFHHYPPPQSKAAPPPNLLSVHALTPIIQDPLHAEANTALADNSYEPSKEGNQDRDRRIDQWIDKDACGVDIDALSAAVQSETQNHPYPVELKANAITSAVSLRHLVDTAKHHIHAKQTMSVFHYVICWRGRRLGVGLLVGSFLDVDSIATIGYATQTIEGLVPPCLECHFSFSLPDQHPSTDLCHAPAVYPEDEPYQSLVSLACPCRRILQAILCSKSTSNPSGSSKTKSLQEPKCTTECAVEKRVKKLAETLGINTARCCSSNGNGNGGSGSGRSGLREGMVYTGELVAFGRGNGKFLAVVEKAFAEFVTLLKISQVLPHMPPDRRKFVHDLVNEYRMGTKW</sequence>
<dbReference type="GO" id="GO:0003676">
    <property type="term" value="F:nucleic acid binding"/>
    <property type="evidence" value="ECO:0007669"/>
    <property type="project" value="InterPro"/>
</dbReference>
<dbReference type="CDD" id="cd02325">
    <property type="entry name" value="R3H"/>
    <property type="match status" value="1"/>
</dbReference>
<protein>
    <recommendedName>
        <fullName evidence="1">R3H domain-containing protein</fullName>
    </recommendedName>
</protein>
<comment type="caution">
    <text evidence="2">The sequence shown here is derived from an EMBL/GenBank/DDBJ whole genome shotgun (WGS) entry which is preliminary data.</text>
</comment>
<dbReference type="EMBL" id="JAACJM010000073">
    <property type="protein sequence ID" value="KAF5350816.1"/>
    <property type="molecule type" value="Genomic_DNA"/>
</dbReference>
<reference evidence="2 3" key="1">
    <citation type="journal article" date="2020" name="ISME J.">
        <title>Uncovering the hidden diversity of litter-decomposition mechanisms in mushroom-forming fungi.</title>
        <authorList>
            <person name="Floudas D."/>
            <person name="Bentzer J."/>
            <person name="Ahren D."/>
            <person name="Johansson T."/>
            <person name="Persson P."/>
            <person name="Tunlid A."/>
        </authorList>
    </citation>
    <scope>NUCLEOTIDE SEQUENCE [LARGE SCALE GENOMIC DNA]</scope>
    <source>
        <strain evidence="2 3">CBS 291.85</strain>
    </source>
</reference>
<proteinExistence type="predicted"/>
<name>A0A8H5FVM8_9AGAR</name>
<organism evidence="2 3">
    <name type="scientific">Tetrapyrgos nigripes</name>
    <dbReference type="NCBI Taxonomy" id="182062"/>
    <lineage>
        <taxon>Eukaryota</taxon>
        <taxon>Fungi</taxon>
        <taxon>Dikarya</taxon>
        <taxon>Basidiomycota</taxon>
        <taxon>Agaricomycotina</taxon>
        <taxon>Agaricomycetes</taxon>
        <taxon>Agaricomycetidae</taxon>
        <taxon>Agaricales</taxon>
        <taxon>Marasmiineae</taxon>
        <taxon>Marasmiaceae</taxon>
        <taxon>Tetrapyrgos</taxon>
    </lineage>
</organism>
<dbReference type="Proteomes" id="UP000559256">
    <property type="component" value="Unassembled WGS sequence"/>
</dbReference>
<dbReference type="OrthoDB" id="6512771at2759"/>
<gene>
    <name evidence="2" type="ORF">D9758_010380</name>
</gene>
<evidence type="ECO:0000259" key="1">
    <source>
        <dbReference type="Pfam" id="PF01424"/>
    </source>
</evidence>
<dbReference type="InterPro" id="IPR001374">
    <property type="entry name" value="R3H_dom"/>
</dbReference>
<dbReference type="AlphaFoldDB" id="A0A8H5FVM8"/>
<accession>A0A8H5FVM8</accession>